<evidence type="ECO:0000256" key="1">
    <source>
        <dbReference type="SAM" id="MobiDB-lite"/>
    </source>
</evidence>
<sequence>MKFGVILSWNSRPNKLKSIHRQWKRTGGACVDVRACENKLRGGKEVSGGRKSPTRGLLAQEAKESSTQ</sequence>
<dbReference type="EMBL" id="JAQIZT010000017">
    <property type="protein sequence ID" value="KAJ6959602.1"/>
    <property type="molecule type" value="Genomic_DNA"/>
</dbReference>
<evidence type="ECO:0000313" key="3">
    <source>
        <dbReference type="Proteomes" id="UP001164929"/>
    </source>
</evidence>
<name>A0AAD6LF53_9ROSI</name>
<accession>A0AAD6LF53</accession>
<feature type="region of interest" description="Disordered" evidence="1">
    <location>
        <begin position="41"/>
        <end position="68"/>
    </location>
</feature>
<evidence type="ECO:0000313" key="2">
    <source>
        <dbReference type="EMBL" id="KAJ6959602.1"/>
    </source>
</evidence>
<dbReference type="Proteomes" id="UP001164929">
    <property type="component" value="Chromosome 17"/>
</dbReference>
<proteinExistence type="predicted"/>
<dbReference type="AlphaFoldDB" id="A0AAD6LF53"/>
<protein>
    <submittedName>
        <fullName evidence="2">Uncharacterized protein</fullName>
    </submittedName>
</protein>
<comment type="caution">
    <text evidence="2">The sequence shown here is derived from an EMBL/GenBank/DDBJ whole genome shotgun (WGS) entry which is preliminary data.</text>
</comment>
<reference evidence="2" key="1">
    <citation type="journal article" date="2023" name="Mol. Ecol. Resour.">
        <title>Chromosome-level genome assembly of a triploid poplar Populus alba 'Berolinensis'.</title>
        <authorList>
            <person name="Chen S."/>
            <person name="Yu Y."/>
            <person name="Wang X."/>
            <person name="Wang S."/>
            <person name="Zhang T."/>
            <person name="Zhou Y."/>
            <person name="He R."/>
            <person name="Meng N."/>
            <person name="Wang Y."/>
            <person name="Liu W."/>
            <person name="Liu Z."/>
            <person name="Liu J."/>
            <person name="Guo Q."/>
            <person name="Huang H."/>
            <person name="Sederoff R.R."/>
            <person name="Wang G."/>
            <person name="Qu G."/>
            <person name="Chen S."/>
        </authorList>
    </citation>
    <scope>NUCLEOTIDE SEQUENCE</scope>
    <source>
        <strain evidence="2">SC-2020</strain>
    </source>
</reference>
<keyword evidence="3" id="KW-1185">Reference proteome</keyword>
<organism evidence="2 3">
    <name type="scientific">Populus alba x Populus x berolinensis</name>
    <dbReference type="NCBI Taxonomy" id="444605"/>
    <lineage>
        <taxon>Eukaryota</taxon>
        <taxon>Viridiplantae</taxon>
        <taxon>Streptophyta</taxon>
        <taxon>Embryophyta</taxon>
        <taxon>Tracheophyta</taxon>
        <taxon>Spermatophyta</taxon>
        <taxon>Magnoliopsida</taxon>
        <taxon>eudicotyledons</taxon>
        <taxon>Gunneridae</taxon>
        <taxon>Pentapetalae</taxon>
        <taxon>rosids</taxon>
        <taxon>fabids</taxon>
        <taxon>Malpighiales</taxon>
        <taxon>Salicaceae</taxon>
        <taxon>Saliceae</taxon>
        <taxon>Populus</taxon>
    </lineage>
</organism>
<gene>
    <name evidence="2" type="ORF">NC653_037836</name>
</gene>